<evidence type="ECO:0000313" key="1">
    <source>
        <dbReference type="Ensembl" id="ENSACIP00000003783.1"/>
    </source>
</evidence>
<dbReference type="AlphaFoldDB" id="A0A3Q0R108"/>
<keyword evidence="2" id="KW-1185">Reference proteome</keyword>
<reference evidence="1" key="1">
    <citation type="submission" date="2025-08" db="UniProtKB">
        <authorList>
            <consortium name="Ensembl"/>
        </authorList>
    </citation>
    <scope>IDENTIFICATION</scope>
</reference>
<accession>A0A3Q0R108</accession>
<dbReference type="Ensembl" id="ENSACIT00000003907.1">
    <property type="protein sequence ID" value="ENSACIP00000003783.1"/>
    <property type="gene ID" value="ENSACIG00000003007.1"/>
</dbReference>
<proteinExistence type="predicted"/>
<organism evidence="1 2">
    <name type="scientific">Amphilophus citrinellus</name>
    <name type="common">Midas cichlid</name>
    <name type="synonym">Cichlasoma citrinellum</name>
    <dbReference type="NCBI Taxonomy" id="61819"/>
    <lineage>
        <taxon>Eukaryota</taxon>
        <taxon>Metazoa</taxon>
        <taxon>Chordata</taxon>
        <taxon>Craniata</taxon>
        <taxon>Vertebrata</taxon>
        <taxon>Euteleostomi</taxon>
        <taxon>Actinopterygii</taxon>
        <taxon>Neopterygii</taxon>
        <taxon>Teleostei</taxon>
        <taxon>Neoteleostei</taxon>
        <taxon>Acanthomorphata</taxon>
        <taxon>Ovalentaria</taxon>
        <taxon>Cichlomorphae</taxon>
        <taxon>Cichliformes</taxon>
        <taxon>Cichlidae</taxon>
        <taxon>New World cichlids</taxon>
        <taxon>Cichlasomatinae</taxon>
        <taxon>Heroini</taxon>
        <taxon>Amphilophus</taxon>
    </lineage>
</organism>
<dbReference type="Proteomes" id="UP000261340">
    <property type="component" value="Unplaced"/>
</dbReference>
<name>A0A3Q0R108_AMPCI</name>
<evidence type="ECO:0000313" key="2">
    <source>
        <dbReference type="Proteomes" id="UP000261340"/>
    </source>
</evidence>
<sequence>MADSGPLSARRCDSGSVSSVSMDTISALTELEDLEKVYQHLCEEEVRTNGGFCCRHPRKL</sequence>
<reference evidence="1" key="2">
    <citation type="submission" date="2025-09" db="UniProtKB">
        <authorList>
            <consortium name="Ensembl"/>
        </authorList>
    </citation>
    <scope>IDENTIFICATION</scope>
</reference>
<protein>
    <submittedName>
        <fullName evidence="1">Uncharacterized protein</fullName>
    </submittedName>
</protein>
<dbReference type="STRING" id="61819.ENSACIP00000003783"/>